<organism evidence="2">
    <name type="scientific">Oikopleura dioica</name>
    <name type="common">Tunicate</name>
    <dbReference type="NCBI Taxonomy" id="34765"/>
    <lineage>
        <taxon>Eukaryota</taxon>
        <taxon>Metazoa</taxon>
        <taxon>Chordata</taxon>
        <taxon>Tunicata</taxon>
        <taxon>Appendicularia</taxon>
        <taxon>Copelata</taxon>
        <taxon>Oikopleuridae</taxon>
        <taxon>Oikopleura</taxon>
    </lineage>
</organism>
<dbReference type="AlphaFoldDB" id="E4Y8Z2"/>
<dbReference type="Proteomes" id="UP000011014">
    <property type="component" value="Unassembled WGS sequence"/>
</dbReference>
<evidence type="ECO:0000256" key="1">
    <source>
        <dbReference type="SAM" id="MobiDB-lite"/>
    </source>
</evidence>
<gene>
    <name evidence="2" type="ORF">GSOID_T00029325001</name>
</gene>
<evidence type="ECO:0000313" key="2">
    <source>
        <dbReference type="EMBL" id="CBY43726.1"/>
    </source>
</evidence>
<proteinExistence type="predicted"/>
<accession>E4Y8Z2</accession>
<reference evidence="2" key="1">
    <citation type="journal article" date="2010" name="Science">
        <title>Plasticity of animal genome architecture unmasked by rapid evolution of a pelagic tunicate.</title>
        <authorList>
            <person name="Denoeud F."/>
            <person name="Henriet S."/>
            <person name="Mungpakdee S."/>
            <person name="Aury J.M."/>
            <person name="Da Silva C."/>
            <person name="Brinkmann H."/>
            <person name="Mikhaleva J."/>
            <person name="Olsen L.C."/>
            <person name="Jubin C."/>
            <person name="Canestro C."/>
            <person name="Bouquet J.M."/>
            <person name="Danks G."/>
            <person name="Poulain J."/>
            <person name="Campsteijn C."/>
            <person name="Adamski M."/>
            <person name="Cross I."/>
            <person name="Yadetie F."/>
            <person name="Muffato M."/>
            <person name="Louis A."/>
            <person name="Butcher S."/>
            <person name="Tsagkogeorga G."/>
            <person name="Konrad A."/>
            <person name="Singh S."/>
            <person name="Jensen M.F."/>
            <person name="Cong E.H."/>
            <person name="Eikeseth-Otteraa H."/>
            <person name="Noel B."/>
            <person name="Anthouard V."/>
            <person name="Porcel B.M."/>
            <person name="Kachouri-Lafond R."/>
            <person name="Nishino A."/>
            <person name="Ugolini M."/>
            <person name="Chourrout P."/>
            <person name="Nishida H."/>
            <person name="Aasland R."/>
            <person name="Huzurbazar S."/>
            <person name="Westhof E."/>
            <person name="Delsuc F."/>
            <person name="Lehrach H."/>
            <person name="Reinhardt R."/>
            <person name="Weissenbach J."/>
            <person name="Roy S.W."/>
            <person name="Artiguenave F."/>
            <person name="Postlethwait J.H."/>
            <person name="Manak J.R."/>
            <person name="Thompson E.M."/>
            <person name="Jaillon O."/>
            <person name="Du Pasquier L."/>
            <person name="Boudinot P."/>
            <person name="Liberles D.A."/>
            <person name="Volff J.N."/>
            <person name="Philippe H."/>
            <person name="Lenhard B."/>
            <person name="Roest Crollius H."/>
            <person name="Wincker P."/>
            <person name="Chourrout D."/>
        </authorList>
    </citation>
    <scope>NUCLEOTIDE SEQUENCE [LARGE SCALE GENOMIC DNA]</scope>
</reference>
<sequence length="454" mass="51391">MDHRKSFLLNLSRALSILESENLVAVGSWEKVRTDREYRHFLKKPNCSLRNTLCEALQDPTRRAIFFETGGYEFRENEREDVRASRLKVKIHQMFADPLKNKAYSFAGFFQKIRRPSFQNAQLSVSQTRICSDDEDMEEIASPPPKRRLRSSEAPEDVPSTSATAASALLESSAADLWKTTKIPFDSVNKDEHDMRGYSTMRGNMMAHKLVLGLLARGMKATQIHAAYERMCEIGVSDFKGATVMSPRSIDEKRFCLDTMNRIHLTDKIEKSGKGVIVVDDATMLRGNSSSGIVFICSDGSSVLLALTPNLAKTSEALAEQTMTTLKNLPFWSSLKSKIAFIMSDSARKQTKANQLMCEMFKKMEIEVHELNCLMHACAIQEKNTYDQWTEKKGASEYLLLARKLHMCIMKSLGDGPESLQVARGHSIRPELDQVMLDWYGLKTKLFFQGQAMH</sequence>
<feature type="region of interest" description="Disordered" evidence="1">
    <location>
        <begin position="129"/>
        <end position="163"/>
    </location>
</feature>
<dbReference type="EMBL" id="FN654330">
    <property type="protein sequence ID" value="CBY43726.1"/>
    <property type="molecule type" value="Genomic_DNA"/>
</dbReference>
<protein>
    <submittedName>
        <fullName evidence="2">Uncharacterized protein</fullName>
    </submittedName>
</protein>
<name>E4Y8Z2_OIKDI</name>